<sequence length="276" mass="30206">MIACAAIDAIVDGLFITVAISSLKGLPLSKKCSWAKLCTCLSGSLLGFSAPWPSRWHCTRRTVVRLPEADGEPLGQWGHGAPAHRLLVVGESTAAGVGVLHHHQGLASQLALQLHQQSGQAVAWHTFGVNGIRVEELLARLADTALPPVDQIFISMGVNDTTGFTSRRRYRIGLLQLIEALSKQHPHIRITLLAVPPMHKFTALPILLRQLLGWRARQLDQQHRRVARNVSLARYLDYPALQDPALLAKDGYHPNASGYRAMAAALTEQKSSKQKT</sequence>
<accession>Q0VS26</accession>
<dbReference type="Gene3D" id="3.40.50.1110">
    <property type="entry name" value="SGNH hydrolase"/>
    <property type="match status" value="1"/>
</dbReference>
<protein>
    <recommendedName>
        <fullName evidence="1">SGNH hydrolase-type esterase domain-containing protein</fullName>
    </recommendedName>
</protein>
<evidence type="ECO:0000259" key="1">
    <source>
        <dbReference type="Pfam" id="PF13472"/>
    </source>
</evidence>
<dbReference type="Pfam" id="PF13472">
    <property type="entry name" value="Lipase_GDSL_2"/>
    <property type="match status" value="1"/>
</dbReference>
<dbReference type="EMBL" id="AM286690">
    <property type="protein sequence ID" value="CAL16022.1"/>
    <property type="molecule type" value="Genomic_DNA"/>
</dbReference>
<evidence type="ECO:0000313" key="2">
    <source>
        <dbReference type="EMBL" id="CAL16022.1"/>
    </source>
</evidence>
<proteinExistence type="predicted"/>
<dbReference type="InterPro" id="IPR036514">
    <property type="entry name" value="SGNH_hydro_sf"/>
</dbReference>
<dbReference type="KEGG" id="abo:ABO_0574"/>
<reference evidence="2 3" key="1">
    <citation type="journal article" date="2006" name="Nat. Biotechnol.">
        <title>Genome sequence of the ubiquitous hydrocarbon-degrading marine bacterium Alcanivorax borkumensis.</title>
        <authorList>
            <person name="Schneiker S."/>
            <person name="Martins dos Santos V.A.P."/>
            <person name="Bartels D."/>
            <person name="Bekel T."/>
            <person name="Brecht M."/>
            <person name="Buhrmester J."/>
            <person name="Chernikova T.N."/>
            <person name="Denaro R."/>
            <person name="Ferrer M."/>
            <person name="Gertler C."/>
            <person name="Goesmann A."/>
            <person name="Golyshina O.V."/>
            <person name="Kaminski F."/>
            <person name="Khachane A.N."/>
            <person name="Lang S."/>
            <person name="Linke B."/>
            <person name="McHardy A.C."/>
            <person name="Meyer F."/>
            <person name="Nechitaylo T."/>
            <person name="Puehler A."/>
            <person name="Regenhardt D."/>
            <person name="Rupp O."/>
            <person name="Sabirova J.S."/>
            <person name="Selbitschka W."/>
            <person name="Yakimov M.M."/>
            <person name="Timmis K.N."/>
            <person name="Vorhoelter F.-J."/>
            <person name="Weidner S."/>
            <person name="Kaiser O."/>
            <person name="Golyshin P.N."/>
        </authorList>
    </citation>
    <scope>NUCLEOTIDE SEQUENCE [LARGE SCALE GENOMIC DNA]</scope>
    <source>
        <strain evidence="3">ATCC 700651 / DSM 11573 / NCIMB 13689 / SK2</strain>
    </source>
</reference>
<feature type="domain" description="SGNH hydrolase-type esterase" evidence="1">
    <location>
        <begin position="88"/>
        <end position="261"/>
    </location>
</feature>
<dbReference type="SUPFAM" id="SSF52266">
    <property type="entry name" value="SGNH hydrolase"/>
    <property type="match status" value="1"/>
</dbReference>
<name>Q0VS26_ALCBS</name>
<gene>
    <name evidence="2" type="ordered locus">ABO_0574</name>
</gene>
<dbReference type="PANTHER" id="PTHR30383:SF24">
    <property type="entry name" value="THIOESTERASE 1_PROTEASE 1_LYSOPHOSPHOLIPASE L1"/>
    <property type="match status" value="1"/>
</dbReference>
<dbReference type="Proteomes" id="UP000008871">
    <property type="component" value="Chromosome"/>
</dbReference>
<organism evidence="2 3">
    <name type="scientific">Alcanivorax borkumensis (strain ATCC 700651 / DSM 11573 / NCIMB 13689 / SK2)</name>
    <dbReference type="NCBI Taxonomy" id="393595"/>
    <lineage>
        <taxon>Bacteria</taxon>
        <taxon>Pseudomonadati</taxon>
        <taxon>Pseudomonadota</taxon>
        <taxon>Gammaproteobacteria</taxon>
        <taxon>Oceanospirillales</taxon>
        <taxon>Alcanivoracaceae</taxon>
        <taxon>Alcanivorax</taxon>
    </lineage>
</organism>
<dbReference type="PANTHER" id="PTHR30383">
    <property type="entry name" value="THIOESTERASE 1/PROTEASE 1/LYSOPHOSPHOLIPASE L1"/>
    <property type="match status" value="1"/>
</dbReference>
<dbReference type="InterPro" id="IPR051532">
    <property type="entry name" value="Ester_Hydrolysis_Enzymes"/>
</dbReference>
<dbReference type="STRING" id="393595.ABO_0574"/>
<dbReference type="InterPro" id="IPR013830">
    <property type="entry name" value="SGNH_hydro"/>
</dbReference>
<keyword evidence="3" id="KW-1185">Reference proteome</keyword>
<dbReference type="AlphaFoldDB" id="Q0VS26"/>
<dbReference type="CDD" id="cd01836">
    <property type="entry name" value="FeeA_FeeB_like"/>
    <property type="match status" value="1"/>
</dbReference>
<evidence type="ECO:0000313" key="3">
    <source>
        <dbReference type="Proteomes" id="UP000008871"/>
    </source>
</evidence>
<dbReference type="HOGENOM" id="CLU_050180_2_0_6"/>
<dbReference type="GO" id="GO:0004622">
    <property type="term" value="F:phosphatidylcholine lysophospholipase activity"/>
    <property type="evidence" value="ECO:0007669"/>
    <property type="project" value="TreeGrafter"/>
</dbReference>
<dbReference type="eggNOG" id="COG2755">
    <property type="taxonomic scope" value="Bacteria"/>
</dbReference>